<dbReference type="RefSeq" id="WP_139181637.1">
    <property type="nucleotide sequence ID" value="NZ_MIPT01000001.1"/>
</dbReference>
<comment type="caution">
    <text evidence="1">The sequence shown here is derived from an EMBL/GenBank/DDBJ whole genome shotgun (WGS) entry which is preliminary data.</text>
</comment>
<protein>
    <submittedName>
        <fullName evidence="1">Uncharacterized protein</fullName>
    </submittedName>
</protein>
<organism evidence="1 2">
    <name type="scientific">Edaphosphingomonas haloaromaticamans</name>
    <dbReference type="NCBI Taxonomy" id="653954"/>
    <lineage>
        <taxon>Bacteria</taxon>
        <taxon>Pseudomonadati</taxon>
        <taxon>Pseudomonadota</taxon>
        <taxon>Alphaproteobacteria</taxon>
        <taxon>Sphingomonadales</taxon>
        <taxon>Rhizorhabdaceae</taxon>
        <taxon>Edaphosphingomonas</taxon>
    </lineage>
</organism>
<sequence length="235" mass="26659">MVIRRSIRGEGITAHETFTWNKEDEKDPQIAEIMEGNTFEGMLSLIETECFAIMAEVDLPNCYGSWSYNAKGEWKSPPNLEDYFGGGWSIANTHWPIAEARGFGLDSVVGFAARMLQQIVLIKRATNPEQAGWVALQSYFLGIMRAEMRIKLEHEPKWRTGVKQHETLSDTRTRANDQRRAKARQVHSAWQEEADKIWAKRRGLTKAAVAEIICKLRGGKVNTIRQALKKPDEAG</sequence>
<reference evidence="1 2" key="1">
    <citation type="submission" date="2016-09" db="EMBL/GenBank/DDBJ databases">
        <title>Metabolic pathway, cell adaptation mechanisms and a novel monoxygenase revealed through proteogenomic-transcription analysis of a Sphingomonas haloaromaticamans strain degrading the fungicide ortho-phenylphenol.</title>
        <authorList>
            <person name="Perruchon C."/>
            <person name="Papadopoulou E.S."/>
            <person name="Rousidou C."/>
            <person name="Vasileiadis S."/>
            <person name="Tanou G."/>
            <person name="Amoutzias G."/>
            <person name="Molassiotis A."/>
            <person name="Karpouzas D.G."/>
        </authorList>
    </citation>
    <scope>NUCLEOTIDE SEQUENCE [LARGE SCALE GENOMIC DNA]</scope>
    <source>
        <strain evidence="1 2">P3</strain>
    </source>
</reference>
<evidence type="ECO:0000313" key="1">
    <source>
        <dbReference type="EMBL" id="OHT18885.1"/>
    </source>
</evidence>
<dbReference type="AlphaFoldDB" id="A0A1S1H9X9"/>
<dbReference type="Proteomes" id="UP000179467">
    <property type="component" value="Unassembled WGS sequence"/>
</dbReference>
<evidence type="ECO:0000313" key="2">
    <source>
        <dbReference type="Proteomes" id="UP000179467"/>
    </source>
</evidence>
<accession>A0A1S1H9X9</accession>
<dbReference type="EMBL" id="MIPT01000001">
    <property type="protein sequence ID" value="OHT18885.1"/>
    <property type="molecule type" value="Genomic_DNA"/>
</dbReference>
<keyword evidence="2" id="KW-1185">Reference proteome</keyword>
<proteinExistence type="predicted"/>
<name>A0A1S1H9X9_9SPHN</name>
<gene>
    <name evidence="1" type="ORF">BHE75_00864</name>
</gene>